<evidence type="ECO:0000313" key="2">
    <source>
        <dbReference type="Proteomes" id="UP001176429"/>
    </source>
</evidence>
<comment type="caution">
    <text evidence="1">The sequence shown here is derived from an EMBL/GenBank/DDBJ whole genome shotgun (WGS) entry which is preliminary data.</text>
</comment>
<dbReference type="EMBL" id="JAUQSY010000003">
    <property type="protein sequence ID" value="MDO7874184.1"/>
    <property type="molecule type" value="Genomic_DNA"/>
</dbReference>
<reference evidence="1" key="1">
    <citation type="submission" date="2023-07" db="EMBL/GenBank/DDBJ databases">
        <authorList>
            <person name="Kim M.K."/>
        </authorList>
    </citation>
    <scope>NUCLEOTIDE SEQUENCE</scope>
    <source>
        <strain evidence="1">ASUV-10-1</strain>
    </source>
</reference>
<organism evidence="1 2">
    <name type="scientific">Hymenobacter aranciens</name>
    <dbReference type="NCBI Taxonomy" id="3063996"/>
    <lineage>
        <taxon>Bacteria</taxon>
        <taxon>Pseudomonadati</taxon>
        <taxon>Bacteroidota</taxon>
        <taxon>Cytophagia</taxon>
        <taxon>Cytophagales</taxon>
        <taxon>Hymenobacteraceae</taxon>
        <taxon>Hymenobacter</taxon>
    </lineage>
</organism>
<name>A0ABT9B7D7_9BACT</name>
<gene>
    <name evidence="1" type="ORF">Q5H93_05520</name>
</gene>
<accession>A0ABT9B7D7</accession>
<dbReference type="Proteomes" id="UP001176429">
    <property type="component" value="Unassembled WGS sequence"/>
</dbReference>
<keyword evidence="2" id="KW-1185">Reference proteome</keyword>
<sequence length="121" mass="13924">MATNISLAQKLCVLLIVHQESVYNESANNYEPANSYQLVRWLSRLFGIISFDSVKYLVQIELLDTNDDGASQFSEYWLTEAGLQFLQLHKNSAFQIIQEAGHIKDDYSRSTTELFISRIEQ</sequence>
<dbReference type="RefSeq" id="WP_305005500.1">
    <property type="nucleotide sequence ID" value="NZ_JAUQSY010000003.1"/>
</dbReference>
<protein>
    <submittedName>
        <fullName evidence="1">Uncharacterized protein</fullName>
    </submittedName>
</protein>
<proteinExistence type="predicted"/>
<evidence type="ECO:0000313" key="1">
    <source>
        <dbReference type="EMBL" id="MDO7874184.1"/>
    </source>
</evidence>